<dbReference type="Pfam" id="PF13579">
    <property type="entry name" value="Glyco_trans_4_4"/>
    <property type="match status" value="1"/>
</dbReference>
<protein>
    <recommendedName>
        <fullName evidence="2">Glycosyltransferase subfamily 4-like N-terminal domain-containing protein</fullName>
    </recommendedName>
</protein>
<sequence length="471" mass="51732">MRVLLIAYDFPPVPSPQSLRWAYLVRELALMGHEVHVLAPDVAGYGAGGLPEIPGSVQVHRVYPGPMAGLLTSRAQRRQARCAGAESSGPAPAQAPADPAVESVPEPVLNWKGKVRHAVLGAPYQAIRLARRLLGFRAFGRGLNWKGELAERIKRFMSLWMFPDSRAEWMPWARRRLDQLLEQVPPDVVITSHEPANSIELGMHAKSRGFRWIADLGDPVLAPYTPERWRRRAGDLERRLCEQADIVSVTSRAAADILHARHGLPLGRCLLLTQGFDARFSAAPDEHGDICFDPQRLELLYTGSFYSFRRIDALLHAVLATEGVRLNVATIVAPAELVRAAHEHPERVRLLGFLSHRRALALQRRSDVLVNLANDDPVQVPGKLYEYLGAGVPILHISATADDATARLLAETGVGVFETDDPGALSARLAALVQAKREGRLPCAQRGPGQLSDYCWQSLAARLSAHLAPAD</sequence>
<dbReference type="Proteomes" id="UP000305760">
    <property type="component" value="Unassembled WGS sequence"/>
</dbReference>
<dbReference type="SUPFAM" id="SSF53756">
    <property type="entry name" value="UDP-Glycosyltransferase/glycogen phosphorylase"/>
    <property type="match status" value="1"/>
</dbReference>
<dbReference type="GO" id="GO:0016757">
    <property type="term" value="F:glycosyltransferase activity"/>
    <property type="evidence" value="ECO:0007669"/>
    <property type="project" value="UniProtKB-ARBA"/>
</dbReference>
<dbReference type="RefSeq" id="WP_139448688.1">
    <property type="nucleotide sequence ID" value="NZ_SMDR01000002.1"/>
</dbReference>
<dbReference type="Gene3D" id="3.40.50.2000">
    <property type="entry name" value="Glycogen Phosphorylase B"/>
    <property type="match status" value="3"/>
</dbReference>
<gene>
    <name evidence="3" type="ORF">E1B00_11040</name>
</gene>
<feature type="compositionally biased region" description="Low complexity" evidence="1">
    <location>
        <begin position="81"/>
        <end position="99"/>
    </location>
</feature>
<evidence type="ECO:0000313" key="4">
    <source>
        <dbReference type="Proteomes" id="UP000305760"/>
    </source>
</evidence>
<evidence type="ECO:0000256" key="1">
    <source>
        <dbReference type="SAM" id="MobiDB-lite"/>
    </source>
</evidence>
<evidence type="ECO:0000313" key="3">
    <source>
        <dbReference type="EMBL" id="TNJ33856.1"/>
    </source>
</evidence>
<proteinExistence type="predicted"/>
<feature type="region of interest" description="Disordered" evidence="1">
    <location>
        <begin position="79"/>
        <end position="99"/>
    </location>
</feature>
<comment type="caution">
    <text evidence="3">The sequence shown here is derived from an EMBL/GenBank/DDBJ whole genome shotgun (WGS) entry which is preliminary data.</text>
</comment>
<dbReference type="AlphaFoldDB" id="A0A5C4RRQ7"/>
<organism evidence="3 4">
    <name type="scientific">Arenimonas terrae</name>
    <dbReference type="NCBI Taxonomy" id="2546226"/>
    <lineage>
        <taxon>Bacteria</taxon>
        <taxon>Pseudomonadati</taxon>
        <taxon>Pseudomonadota</taxon>
        <taxon>Gammaproteobacteria</taxon>
        <taxon>Lysobacterales</taxon>
        <taxon>Lysobacteraceae</taxon>
        <taxon>Arenimonas</taxon>
    </lineage>
</organism>
<keyword evidence="4" id="KW-1185">Reference proteome</keyword>
<dbReference type="InterPro" id="IPR028098">
    <property type="entry name" value="Glyco_trans_4-like_N"/>
</dbReference>
<reference evidence="3 4" key="1">
    <citation type="submission" date="2019-03" db="EMBL/GenBank/DDBJ databases">
        <title>Arenimonas daejeonensis sp. nov., isolated from compost.</title>
        <authorList>
            <person name="Jeon C.O."/>
        </authorList>
    </citation>
    <scope>NUCLEOTIDE SEQUENCE [LARGE SCALE GENOMIC DNA]</scope>
    <source>
        <strain evidence="3 4">R29</strain>
    </source>
</reference>
<feature type="domain" description="Glycosyltransferase subfamily 4-like N-terminal" evidence="2">
    <location>
        <begin position="155"/>
        <end position="270"/>
    </location>
</feature>
<dbReference type="EMBL" id="SMDR01000002">
    <property type="protein sequence ID" value="TNJ33856.1"/>
    <property type="molecule type" value="Genomic_DNA"/>
</dbReference>
<evidence type="ECO:0000259" key="2">
    <source>
        <dbReference type="Pfam" id="PF13579"/>
    </source>
</evidence>
<dbReference type="OrthoDB" id="9794575at2"/>
<accession>A0A5C4RRQ7</accession>
<name>A0A5C4RRQ7_9GAMM</name>